<dbReference type="Gene3D" id="1.10.150.130">
    <property type="match status" value="1"/>
</dbReference>
<gene>
    <name evidence="4" type="ORF">LCGC14_1965620</name>
</gene>
<keyword evidence="2" id="KW-0233">DNA recombination</keyword>
<dbReference type="PANTHER" id="PTHR30349">
    <property type="entry name" value="PHAGE INTEGRASE-RELATED"/>
    <property type="match status" value="1"/>
</dbReference>
<dbReference type="PANTHER" id="PTHR30349:SF41">
    <property type="entry name" value="INTEGRASE_RECOMBINASE PROTEIN MJ0367-RELATED"/>
    <property type="match status" value="1"/>
</dbReference>
<evidence type="ECO:0000256" key="2">
    <source>
        <dbReference type="ARBA" id="ARBA00023172"/>
    </source>
</evidence>
<dbReference type="InterPro" id="IPR011010">
    <property type="entry name" value="DNA_brk_join_enz"/>
</dbReference>
<dbReference type="SUPFAM" id="SSF56349">
    <property type="entry name" value="DNA breaking-rejoining enzymes"/>
    <property type="match status" value="1"/>
</dbReference>
<evidence type="ECO:0000259" key="3">
    <source>
        <dbReference type="PROSITE" id="PS51898"/>
    </source>
</evidence>
<dbReference type="Pfam" id="PF00589">
    <property type="entry name" value="Phage_integrase"/>
    <property type="match status" value="1"/>
</dbReference>
<dbReference type="GO" id="GO:0015074">
    <property type="term" value="P:DNA integration"/>
    <property type="evidence" value="ECO:0007669"/>
    <property type="project" value="InterPro"/>
</dbReference>
<dbReference type="InterPro" id="IPR002104">
    <property type="entry name" value="Integrase_catalytic"/>
</dbReference>
<dbReference type="AlphaFoldDB" id="A0A0F9FDN7"/>
<dbReference type="Gene3D" id="1.10.443.10">
    <property type="entry name" value="Intergrase catalytic core"/>
    <property type="match status" value="1"/>
</dbReference>
<protein>
    <recommendedName>
        <fullName evidence="3">Tyr recombinase domain-containing protein</fullName>
    </recommendedName>
</protein>
<evidence type="ECO:0000313" key="4">
    <source>
        <dbReference type="EMBL" id="KKL84348.1"/>
    </source>
</evidence>
<sequence>MSEAEKVTDIRNVRVSHLRKYFSYLEIVRKYKKSSLEGSQTSLMRFFRSMIFRRLIKKNPMQDFHIVATRHMNSAKILTIFDIKILLRSVKGHYQYLKDSDKLDCFSLFIHRRDLCILALCIACGLRRGEIQRINRNHLDFDKKTILITGKGNQKIIIKERTAFFSHPFLEEILMRYHRMREKLPGSSFFCNRYGDELSAKAIAWIITKYSAFISKDAHRNATITRKSFASHLVRKKVNIEVIRDLLGHENCETTVRYYVHFSTEDLEKIWKESNPYGNRS</sequence>
<dbReference type="GO" id="GO:0003677">
    <property type="term" value="F:DNA binding"/>
    <property type="evidence" value="ECO:0007669"/>
    <property type="project" value="UniProtKB-KW"/>
</dbReference>
<feature type="domain" description="Tyr recombinase" evidence="3">
    <location>
        <begin position="73"/>
        <end position="272"/>
    </location>
</feature>
<dbReference type="PROSITE" id="PS51898">
    <property type="entry name" value="TYR_RECOMBINASE"/>
    <property type="match status" value="1"/>
</dbReference>
<organism evidence="4">
    <name type="scientific">marine sediment metagenome</name>
    <dbReference type="NCBI Taxonomy" id="412755"/>
    <lineage>
        <taxon>unclassified sequences</taxon>
        <taxon>metagenomes</taxon>
        <taxon>ecological metagenomes</taxon>
    </lineage>
</organism>
<dbReference type="EMBL" id="LAZR01021722">
    <property type="protein sequence ID" value="KKL84348.1"/>
    <property type="molecule type" value="Genomic_DNA"/>
</dbReference>
<dbReference type="InterPro" id="IPR013762">
    <property type="entry name" value="Integrase-like_cat_sf"/>
</dbReference>
<dbReference type="InterPro" id="IPR050090">
    <property type="entry name" value="Tyrosine_recombinase_XerCD"/>
</dbReference>
<dbReference type="GO" id="GO:0006310">
    <property type="term" value="P:DNA recombination"/>
    <property type="evidence" value="ECO:0007669"/>
    <property type="project" value="UniProtKB-KW"/>
</dbReference>
<proteinExistence type="predicted"/>
<comment type="caution">
    <text evidence="4">The sequence shown here is derived from an EMBL/GenBank/DDBJ whole genome shotgun (WGS) entry which is preliminary data.</text>
</comment>
<reference evidence="4" key="1">
    <citation type="journal article" date="2015" name="Nature">
        <title>Complex archaea that bridge the gap between prokaryotes and eukaryotes.</title>
        <authorList>
            <person name="Spang A."/>
            <person name="Saw J.H."/>
            <person name="Jorgensen S.L."/>
            <person name="Zaremba-Niedzwiedzka K."/>
            <person name="Martijn J."/>
            <person name="Lind A.E."/>
            <person name="van Eijk R."/>
            <person name="Schleper C."/>
            <person name="Guy L."/>
            <person name="Ettema T.J."/>
        </authorList>
    </citation>
    <scope>NUCLEOTIDE SEQUENCE</scope>
</reference>
<accession>A0A0F9FDN7</accession>
<evidence type="ECO:0000256" key="1">
    <source>
        <dbReference type="ARBA" id="ARBA00023125"/>
    </source>
</evidence>
<name>A0A0F9FDN7_9ZZZZ</name>
<keyword evidence="1" id="KW-0238">DNA-binding</keyword>
<dbReference type="InterPro" id="IPR010998">
    <property type="entry name" value="Integrase_recombinase_N"/>
</dbReference>